<dbReference type="AlphaFoldDB" id="A0A0M8MID6"/>
<sequence length="172" mass="19478">MKRFLTIAAIVLIPFAGIYLYGAMPGNIFTETALKNYEREAVSNKSFIIFTPNTKDYAGQCAEEDKRGIRYPGKAAYALLHSQNYFSPGKRLAATQMEELLTLLNDSASYDWGELGTPEVHYYFTFHDNADKCIGVTTIDLLGQTYSYPPTAHMKWGLLNKMDRVKQIIDQK</sequence>
<evidence type="ECO:0000313" key="1">
    <source>
        <dbReference type="EMBL" id="KOS06178.1"/>
    </source>
</evidence>
<reference evidence="1 2" key="1">
    <citation type="submission" date="2015-08" db="EMBL/GenBank/DDBJ databases">
        <title>Whole genome sequence of Flavobacterium akiainvivens IK-1T, from decaying Wikstroemia oahuensis, an endemic Hawaiian shrub.</title>
        <authorList>
            <person name="Wan X."/>
            <person name="Hou S."/>
            <person name="Saito J."/>
            <person name="Donachie S."/>
        </authorList>
    </citation>
    <scope>NUCLEOTIDE SEQUENCE [LARGE SCALE GENOMIC DNA]</scope>
    <source>
        <strain evidence="1 2">IK-1</strain>
    </source>
</reference>
<keyword evidence="2" id="KW-1185">Reference proteome</keyword>
<comment type="caution">
    <text evidence="1">The sequence shown here is derived from an EMBL/GenBank/DDBJ whole genome shotgun (WGS) entry which is preliminary data.</text>
</comment>
<evidence type="ECO:0000313" key="2">
    <source>
        <dbReference type="Proteomes" id="UP000037755"/>
    </source>
</evidence>
<protein>
    <submittedName>
        <fullName evidence="1">Uncharacterized protein</fullName>
    </submittedName>
</protein>
<accession>A0A0M8MID6</accession>
<name>A0A0M8MID6_9FLAO</name>
<dbReference type="PATRIC" id="fig|1202724.3.peg.1900"/>
<gene>
    <name evidence="1" type="ORF">AM493_09145</name>
</gene>
<dbReference type="EMBL" id="LIYD01000005">
    <property type="protein sequence ID" value="KOS06178.1"/>
    <property type="molecule type" value="Genomic_DNA"/>
</dbReference>
<dbReference type="STRING" id="1202724.AM493_09145"/>
<proteinExistence type="predicted"/>
<dbReference type="Proteomes" id="UP000037755">
    <property type="component" value="Unassembled WGS sequence"/>
</dbReference>
<dbReference type="RefSeq" id="WP_054407674.1">
    <property type="nucleotide sequence ID" value="NZ_FOYA01000014.1"/>
</dbReference>
<dbReference type="OrthoDB" id="1467929at2"/>
<organism evidence="1 2">
    <name type="scientific">Flavobacterium akiainvivens</name>
    <dbReference type="NCBI Taxonomy" id="1202724"/>
    <lineage>
        <taxon>Bacteria</taxon>
        <taxon>Pseudomonadati</taxon>
        <taxon>Bacteroidota</taxon>
        <taxon>Flavobacteriia</taxon>
        <taxon>Flavobacteriales</taxon>
        <taxon>Flavobacteriaceae</taxon>
        <taxon>Flavobacterium</taxon>
    </lineage>
</organism>